<evidence type="ECO:0000313" key="3">
    <source>
        <dbReference type="EMBL" id="KAJ8483125.1"/>
    </source>
</evidence>
<feature type="compositionally biased region" description="Low complexity" evidence="1">
    <location>
        <begin position="24"/>
        <end position="61"/>
    </location>
</feature>
<protein>
    <recommendedName>
        <fullName evidence="2">CSN8/PSMD8/EIF3K domain-containing protein</fullName>
    </recommendedName>
</protein>
<dbReference type="EMBL" id="JAPEVG010000100">
    <property type="protein sequence ID" value="KAJ8483125.1"/>
    <property type="molecule type" value="Genomic_DNA"/>
</dbReference>
<organism evidence="3 4">
    <name type="scientific">Trametes cubensis</name>
    <dbReference type="NCBI Taxonomy" id="1111947"/>
    <lineage>
        <taxon>Eukaryota</taxon>
        <taxon>Fungi</taxon>
        <taxon>Dikarya</taxon>
        <taxon>Basidiomycota</taxon>
        <taxon>Agaricomycotina</taxon>
        <taxon>Agaricomycetes</taxon>
        <taxon>Polyporales</taxon>
        <taxon>Polyporaceae</taxon>
        <taxon>Trametes</taxon>
    </lineage>
</organism>
<feature type="domain" description="CSN8/PSMD8/EIF3K" evidence="2">
    <location>
        <begin position="205"/>
        <end position="269"/>
    </location>
</feature>
<keyword evidence="4" id="KW-1185">Reference proteome</keyword>
<feature type="region of interest" description="Disordered" evidence="1">
    <location>
        <begin position="1"/>
        <end position="61"/>
    </location>
</feature>
<evidence type="ECO:0000256" key="1">
    <source>
        <dbReference type="SAM" id="MobiDB-lite"/>
    </source>
</evidence>
<evidence type="ECO:0000313" key="4">
    <source>
        <dbReference type="Proteomes" id="UP001215151"/>
    </source>
</evidence>
<dbReference type="InterPro" id="IPR033464">
    <property type="entry name" value="CSN8_PSD8_EIF3K"/>
</dbReference>
<accession>A0AAD7TV78</accession>
<feature type="compositionally biased region" description="Pro residues" evidence="1">
    <location>
        <begin position="1"/>
        <end position="10"/>
    </location>
</feature>
<gene>
    <name evidence="3" type="ORF">ONZ51_g4905</name>
</gene>
<name>A0AAD7TV78_9APHY</name>
<comment type="caution">
    <text evidence="3">The sequence shown here is derived from an EMBL/GenBank/DDBJ whole genome shotgun (WGS) entry which is preliminary data.</text>
</comment>
<dbReference type="AlphaFoldDB" id="A0AAD7TV78"/>
<dbReference type="Proteomes" id="UP001215151">
    <property type="component" value="Unassembled WGS sequence"/>
</dbReference>
<proteinExistence type="predicted"/>
<evidence type="ECO:0000259" key="2">
    <source>
        <dbReference type="Pfam" id="PF10075"/>
    </source>
</evidence>
<dbReference type="Pfam" id="PF10075">
    <property type="entry name" value="CSN8_PSD8_EIF3K"/>
    <property type="match status" value="1"/>
</dbReference>
<sequence length="299" mass="32456">MTGPPTPPPSSAVEIEDAARTMLPPQAAAAAPATEPSESTSEAAQPATEEFQPPTGGQTQQSTTYELLFPTISELARTGSLRELIEVAERGDLSGDFAADPTRLLLVAPLVLAYMILNELSPARHVLTRLPDVLTTIPLSRGLFMLLSSTVERRYSDVYLRAEELHQFVLQPTFGNAELAQILAGMIVSFVGKYRSTIRDDPSSITATIDAFRKRTFNLLSRAYTSIPLSLAQMYLGYTPDQAKEVLNVALANKWKYDQQTQILTPASQSTSYVRGSGYAQSTLEAVNLVANTIASLES</sequence>
<reference evidence="3" key="1">
    <citation type="submission" date="2022-11" db="EMBL/GenBank/DDBJ databases">
        <title>Genome Sequence of Cubamyces cubensis.</title>
        <authorList>
            <person name="Buettner E."/>
        </authorList>
    </citation>
    <scope>NUCLEOTIDE SEQUENCE</scope>
    <source>
        <strain evidence="3">MPL-01</strain>
    </source>
</reference>